<name>A0A9N9LT67_9HELO</name>
<dbReference type="OrthoDB" id="5435234at2759"/>
<keyword evidence="3" id="KW-1185">Reference proteome</keyword>
<dbReference type="AlphaFoldDB" id="A0A9N9LT67"/>
<organism evidence="2 3">
    <name type="scientific">Hymenoscyphus albidus</name>
    <dbReference type="NCBI Taxonomy" id="595503"/>
    <lineage>
        <taxon>Eukaryota</taxon>
        <taxon>Fungi</taxon>
        <taxon>Dikarya</taxon>
        <taxon>Ascomycota</taxon>
        <taxon>Pezizomycotina</taxon>
        <taxon>Leotiomycetes</taxon>
        <taxon>Helotiales</taxon>
        <taxon>Helotiaceae</taxon>
        <taxon>Hymenoscyphus</taxon>
    </lineage>
</organism>
<gene>
    <name evidence="2" type="ORF">HYALB_00013470</name>
</gene>
<dbReference type="Proteomes" id="UP000701801">
    <property type="component" value="Unassembled WGS sequence"/>
</dbReference>
<evidence type="ECO:0000313" key="3">
    <source>
        <dbReference type="Proteomes" id="UP000701801"/>
    </source>
</evidence>
<proteinExistence type="predicted"/>
<evidence type="ECO:0000313" key="2">
    <source>
        <dbReference type="EMBL" id="CAG8980273.1"/>
    </source>
</evidence>
<dbReference type="EMBL" id="CAJVRM010000373">
    <property type="protein sequence ID" value="CAG8980273.1"/>
    <property type="molecule type" value="Genomic_DNA"/>
</dbReference>
<comment type="caution">
    <text evidence="2">The sequence shown here is derived from an EMBL/GenBank/DDBJ whole genome shotgun (WGS) entry which is preliminary data.</text>
</comment>
<reference evidence="2" key="1">
    <citation type="submission" date="2021-07" db="EMBL/GenBank/DDBJ databases">
        <authorList>
            <person name="Durling M."/>
        </authorList>
    </citation>
    <scope>NUCLEOTIDE SEQUENCE</scope>
</reference>
<feature type="region of interest" description="Disordered" evidence="1">
    <location>
        <begin position="1"/>
        <end position="51"/>
    </location>
</feature>
<sequence length="85" mass="9350">MEAKDGLSNAATSKKPKAKKSLKSGVAKKPPAKKASVQKASIQKTKPEKAQRRQIFGACFDSNPILVMRYYLPKEFAVVNFPVMP</sequence>
<accession>A0A9N9LT67</accession>
<protein>
    <submittedName>
        <fullName evidence="2">Uncharacterized protein</fullName>
    </submittedName>
</protein>
<evidence type="ECO:0000256" key="1">
    <source>
        <dbReference type="SAM" id="MobiDB-lite"/>
    </source>
</evidence>
<feature type="compositionally biased region" description="Low complexity" evidence="1">
    <location>
        <begin position="23"/>
        <end position="41"/>
    </location>
</feature>